<evidence type="ECO:0000313" key="2">
    <source>
        <dbReference type="Proteomes" id="UP001623330"/>
    </source>
</evidence>
<protein>
    <submittedName>
        <fullName evidence="1">Proteasome chaperone 1</fullName>
    </submittedName>
</protein>
<accession>A0ABR4P0B3</accession>
<gene>
    <name evidence="1" type="ORF">RNJ44_02678</name>
</gene>
<dbReference type="EMBL" id="JBEVYD010000002">
    <property type="protein sequence ID" value="KAL3234890.1"/>
    <property type="molecule type" value="Genomic_DNA"/>
</dbReference>
<dbReference type="Gene3D" id="3.40.50.12120">
    <property type="entry name" value="POC1 chaperone"/>
    <property type="match status" value="1"/>
</dbReference>
<evidence type="ECO:0000313" key="1">
    <source>
        <dbReference type="EMBL" id="KAL3234890.1"/>
    </source>
</evidence>
<sequence length="216" mass="24356">MDSLFMVEPIVTVKKVGDIECRLQLPKNIETHPNTNHSWDFGENFPNEVEPIEDTKAKVYELKFPIYSIREEILLISIDENFLSVSPIFTNKISEVLLGALDTHADIIMIGCSDRIPELKVTKENDCTLQPPEFITGFVGALMSILVRNSDKPFNAILAPSEGPQGFEKLSISTMDSLIQFCSEILSVDHKLYSTEVYRRWKRDGRASGAQSGLYL</sequence>
<keyword evidence="2" id="KW-1185">Reference proteome</keyword>
<name>A0ABR4P0B3_9SACH</name>
<comment type="caution">
    <text evidence="1">The sequence shown here is derived from an EMBL/GenBank/DDBJ whole genome shotgun (WGS) entry which is preliminary data.</text>
</comment>
<reference evidence="1 2" key="1">
    <citation type="submission" date="2024-05" db="EMBL/GenBank/DDBJ databases">
        <title>Long read based assembly of the Candida bracarensis genome reveals expanded adhesin content.</title>
        <authorList>
            <person name="Marcet-Houben M."/>
            <person name="Ksiezopolska E."/>
            <person name="Gabaldon T."/>
        </authorList>
    </citation>
    <scope>NUCLEOTIDE SEQUENCE [LARGE SCALE GENOMIC DNA]</scope>
    <source>
        <strain evidence="1 2">CBM6</strain>
    </source>
</reference>
<dbReference type="InterPro" id="IPR038605">
    <property type="entry name" value="Pba1_sf"/>
</dbReference>
<proteinExistence type="predicted"/>
<dbReference type="InterPro" id="IPR018855">
    <property type="entry name" value="Psome_chaperone_1_fun"/>
</dbReference>
<organism evidence="1 2">
    <name type="scientific">Nakaseomyces bracarensis</name>
    <dbReference type="NCBI Taxonomy" id="273131"/>
    <lineage>
        <taxon>Eukaryota</taxon>
        <taxon>Fungi</taxon>
        <taxon>Dikarya</taxon>
        <taxon>Ascomycota</taxon>
        <taxon>Saccharomycotina</taxon>
        <taxon>Saccharomycetes</taxon>
        <taxon>Saccharomycetales</taxon>
        <taxon>Saccharomycetaceae</taxon>
        <taxon>Nakaseomyces</taxon>
    </lineage>
</organism>
<dbReference type="Pfam" id="PF10450">
    <property type="entry name" value="POC1"/>
    <property type="match status" value="1"/>
</dbReference>
<dbReference type="GO" id="GO:0000502">
    <property type="term" value="C:proteasome complex"/>
    <property type="evidence" value="ECO:0007669"/>
    <property type="project" value="UniProtKB-KW"/>
</dbReference>
<keyword evidence="1" id="KW-0647">Proteasome</keyword>
<dbReference type="Proteomes" id="UP001623330">
    <property type="component" value="Unassembled WGS sequence"/>
</dbReference>